<accession>A0ABS8KU31</accession>
<dbReference type="RefSeq" id="WP_230550785.1">
    <property type="nucleotide sequence ID" value="NZ_JAJISD010000004.1"/>
</dbReference>
<gene>
    <name evidence="1" type="ORF">LJ725_11475</name>
</gene>
<keyword evidence="2" id="KW-1185">Reference proteome</keyword>
<name>A0ABS8KU31_9HYPH</name>
<comment type="caution">
    <text evidence="1">The sequence shown here is derived from an EMBL/GenBank/DDBJ whole genome shotgun (WGS) entry which is preliminary data.</text>
</comment>
<proteinExistence type="predicted"/>
<evidence type="ECO:0000313" key="2">
    <source>
        <dbReference type="Proteomes" id="UP001198862"/>
    </source>
</evidence>
<dbReference type="Proteomes" id="UP001198862">
    <property type="component" value="Unassembled WGS sequence"/>
</dbReference>
<organism evidence="1 2">
    <name type="scientific">Reyranella aquatilis</name>
    <dbReference type="NCBI Taxonomy" id="2035356"/>
    <lineage>
        <taxon>Bacteria</taxon>
        <taxon>Pseudomonadati</taxon>
        <taxon>Pseudomonadota</taxon>
        <taxon>Alphaproteobacteria</taxon>
        <taxon>Hyphomicrobiales</taxon>
        <taxon>Reyranellaceae</taxon>
        <taxon>Reyranella</taxon>
    </lineage>
</organism>
<evidence type="ECO:0008006" key="3">
    <source>
        <dbReference type="Google" id="ProtNLM"/>
    </source>
</evidence>
<dbReference type="EMBL" id="JAJISD010000004">
    <property type="protein sequence ID" value="MCC8429589.1"/>
    <property type="molecule type" value="Genomic_DNA"/>
</dbReference>
<sequence length="151" mass="16858">MGLLFNTPDTEQIIKKLNKQYDDKPPGLPNHRGDAIYYLDYVNYPSLWSVADKLSLYPGNNSNSPPARRWKCFLDYIDPLVDPDLKEPIGPILRREIAKACSDLNCEAIEFFAVPDTVVHVNLGNLGTGVMGKYSRIVTLFTLPAGQMGCP</sequence>
<protein>
    <recommendedName>
        <fullName evidence="3">RES domain-containing protein</fullName>
    </recommendedName>
</protein>
<evidence type="ECO:0000313" key="1">
    <source>
        <dbReference type="EMBL" id="MCC8429589.1"/>
    </source>
</evidence>
<reference evidence="1 2" key="1">
    <citation type="submission" date="2021-11" db="EMBL/GenBank/DDBJ databases">
        <authorList>
            <person name="Lee D.-H."/>
            <person name="Kim S.-B."/>
        </authorList>
    </citation>
    <scope>NUCLEOTIDE SEQUENCE [LARGE SCALE GENOMIC DNA]</scope>
    <source>
        <strain evidence="1 2">KCTC 52223</strain>
    </source>
</reference>